<dbReference type="InterPro" id="IPR014284">
    <property type="entry name" value="RNA_pol_sigma-70_dom"/>
</dbReference>
<dbReference type="InterPro" id="IPR007627">
    <property type="entry name" value="RNA_pol_sigma70_r2"/>
</dbReference>
<evidence type="ECO:0000256" key="1">
    <source>
        <dbReference type="ARBA" id="ARBA00010641"/>
    </source>
</evidence>
<dbReference type="InterPro" id="IPR013324">
    <property type="entry name" value="RNA_pol_sigma_r3/r4-like"/>
</dbReference>
<feature type="domain" description="RNA polymerase sigma-70 region 2" evidence="7">
    <location>
        <begin position="23"/>
        <end position="90"/>
    </location>
</feature>
<dbReference type="CDD" id="cd06171">
    <property type="entry name" value="Sigma70_r4"/>
    <property type="match status" value="1"/>
</dbReference>
<dbReference type="InterPro" id="IPR039425">
    <property type="entry name" value="RNA_pol_sigma-70-like"/>
</dbReference>
<dbReference type="InterPro" id="IPR013249">
    <property type="entry name" value="RNA_pol_sigma70_r4_t2"/>
</dbReference>
<evidence type="ECO:0000313" key="9">
    <source>
        <dbReference type="EMBL" id="RCL77112.1"/>
    </source>
</evidence>
<dbReference type="Gene3D" id="1.10.10.10">
    <property type="entry name" value="Winged helix-like DNA-binding domain superfamily/Winged helix DNA-binding domain"/>
    <property type="match status" value="1"/>
</dbReference>
<dbReference type="InterPro" id="IPR000838">
    <property type="entry name" value="RNA_pol_sigma70_ECF_CS"/>
</dbReference>
<keyword evidence="5 6" id="KW-0804">Transcription</keyword>
<dbReference type="PANTHER" id="PTHR43133">
    <property type="entry name" value="RNA POLYMERASE ECF-TYPE SIGMA FACTO"/>
    <property type="match status" value="1"/>
</dbReference>
<feature type="domain" description="RNA polymerase sigma factor 70 region 4 type 2" evidence="8">
    <location>
        <begin position="121"/>
        <end position="169"/>
    </location>
</feature>
<evidence type="ECO:0000313" key="10">
    <source>
        <dbReference type="Proteomes" id="UP000252132"/>
    </source>
</evidence>
<keyword evidence="3 6" id="KW-0731">Sigma factor</keyword>
<dbReference type="Pfam" id="PF04542">
    <property type="entry name" value="Sigma70_r2"/>
    <property type="match status" value="1"/>
</dbReference>
<evidence type="ECO:0000256" key="2">
    <source>
        <dbReference type="ARBA" id="ARBA00023015"/>
    </source>
</evidence>
<evidence type="ECO:0000259" key="8">
    <source>
        <dbReference type="Pfam" id="PF08281"/>
    </source>
</evidence>
<dbReference type="Pfam" id="PF08281">
    <property type="entry name" value="Sigma70_r4_2"/>
    <property type="match status" value="1"/>
</dbReference>
<dbReference type="Gene3D" id="1.10.1740.10">
    <property type="match status" value="1"/>
</dbReference>
<name>A0A368DZ30_9PROT</name>
<evidence type="ECO:0000256" key="6">
    <source>
        <dbReference type="RuleBase" id="RU000716"/>
    </source>
</evidence>
<proteinExistence type="inferred from homology"/>
<dbReference type="InterPro" id="IPR036388">
    <property type="entry name" value="WH-like_DNA-bd_sf"/>
</dbReference>
<dbReference type="SUPFAM" id="SSF88659">
    <property type="entry name" value="Sigma3 and sigma4 domains of RNA polymerase sigma factors"/>
    <property type="match status" value="1"/>
</dbReference>
<dbReference type="AlphaFoldDB" id="A0A368DZ30"/>
<comment type="caution">
    <text evidence="9">The sequence shown here is derived from an EMBL/GenBank/DDBJ whole genome shotgun (WGS) entry which is preliminary data.</text>
</comment>
<dbReference type="SUPFAM" id="SSF88946">
    <property type="entry name" value="Sigma2 domain of RNA polymerase sigma factors"/>
    <property type="match status" value="1"/>
</dbReference>
<keyword evidence="4 6" id="KW-0238">DNA-binding</keyword>
<keyword evidence="2 6" id="KW-0805">Transcription regulation</keyword>
<evidence type="ECO:0000259" key="7">
    <source>
        <dbReference type="Pfam" id="PF04542"/>
    </source>
</evidence>
<dbReference type="PANTHER" id="PTHR43133:SF62">
    <property type="entry name" value="RNA POLYMERASE SIGMA FACTOR SIGZ"/>
    <property type="match status" value="1"/>
</dbReference>
<dbReference type="GO" id="GO:0003677">
    <property type="term" value="F:DNA binding"/>
    <property type="evidence" value="ECO:0007669"/>
    <property type="project" value="UniProtKB-KW"/>
</dbReference>
<sequence length="180" mass="20416">MAALATLIEDIAKHKSKASFKKLFEYFAPRLKGYLMRLGSSEAQAEELVQDVMLTVWRKAALFDRRKAAASTWLFTIARNRRIDILRREKYPELDPEDPALVPDEEVPPDDAVIMAERKAEVQAAMATLPEEQVELVKLAFYKGWSHSEIAKETGLPLGTVKSRLRLSFTRLKEALDGKV</sequence>
<dbReference type="Proteomes" id="UP000252132">
    <property type="component" value="Unassembled WGS sequence"/>
</dbReference>
<dbReference type="EMBL" id="QOQF01000012">
    <property type="protein sequence ID" value="RCL77112.1"/>
    <property type="molecule type" value="Genomic_DNA"/>
</dbReference>
<comment type="similarity">
    <text evidence="1 6">Belongs to the sigma-70 factor family. ECF subfamily.</text>
</comment>
<organism evidence="9 10">
    <name type="scientific">PS1 clade bacterium</name>
    <dbReference type="NCBI Taxonomy" id="2175152"/>
    <lineage>
        <taxon>Bacteria</taxon>
        <taxon>Pseudomonadati</taxon>
        <taxon>Pseudomonadota</taxon>
        <taxon>Alphaproteobacteria</taxon>
        <taxon>PS1 clade</taxon>
    </lineage>
</organism>
<protein>
    <recommendedName>
        <fullName evidence="6">RNA polymerase sigma factor</fullName>
    </recommendedName>
</protein>
<gene>
    <name evidence="9" type="ORF">DBW69_04185</name>
</gene>
<accession>A0A368DZ30</accession>
<dbReference type="PROSITE" id="PS01063">
    <property type="entry name" value="SIGMA70_ECF"/>
    <property type="match status" value="1"/>
</dbReference>
<reference evidence="9 10" key="1">
    <citation type="journal article" date="2018" name="Microbiome">
        <title>Fine metagenomic profile of the Mediterranean stratified and mixed water columns revealed by assembly and recruitment.</title>
        <authorList>
            <person name="Haro-Moreno J.M."/>
            <person name="Lopez-Perez M."/>
            <person name="De La Torre J.R."/>
            <person name="Picazo A."/>
            <person name="Camacho A."/>
            <person name="Rodriguez-Valera F."/>
        </authorList>
    </citation>
    <scope>NUCLEOTIDE SEQUENCE [LARGE SCALE GENOMIC DNA]</scope>
    <source>
        <strain evidence="9">MED-G55</strain>
    </source>
</reference>
<dbReference type="GO" id="GO:0016987">
    <property type="term" value="F:sigma factor activity"/>
    <property type="evidence" value="ECO:0007669"/>
    <property type="project" value="UniProtKB-KW"/>
</dbReference>
<evidence type="ECO:0000256" key="3">
    <source>
        <dbReference type="ARBA" id="ARBA00023082"/>
    </source>
</evidence>
<dbReference type="GO" id="GO:0006352">
    <property type="term" value="P:DNA-templated transcription initiation"/>
    <property type="evidence" value="ECO:0007669"/>
    <property type="project" value="InterPro"/>
</dbReference>
<dbReference type="NCBIfam" id="TIGR02937">
    <property type="entry name" value="sigma70-ECF"/>
    <property type="match status" value="1"/>
</dbReference>
<evidence type="ECO:0000256" key="5">
    <source>
        <dbReference type="ARBA" id="ARBA00023163"/>
    </source>
</evidence>
<evidence type="ECO:0000256" key="4">
    <source>
        <dbReference type="ARBA" id="ARBA00023125"/>
    </source>
</evidence>
<dbReference type="InterPro" id="IPR013325">
    <property type="entry name" value="RNA_pol_sigma_r2"/>
</dbReference>